<feature type="domain" description="Thioredoxin" evidence="2">
    <location>
        <begin position="38"/>
        <end position="200"/>
    </location>
</feature>
<evidence type="ECO:0000313" key="3">
    <source>
        <dbReference type="EMBL" id="TWT53345.1"/>
    </source>
</evidence>
<dbReference type="InterPro" id="IPR013766">
    <property type="entry name" value="Thioredoxin_domain"/>
</dbReference>
<accession>A0A5C5WT72</accession>
<feature type="signal peptide" evidence="1">
    <location>
        <begin position="1"/>
        <end position="26"/>
    </location>
</feature>
<feature type="domain" description="Thioredoxin" evidence="2">
    <location>
        <begin position="216"/>
        <end position="377"/>
    </location>
</feature>
<dbReference type="InterPro" id="IPR000866">
    <property type="entry name" value="AhpC/TSA"/>
</dbReference>
<dbReference type="PROSITE" id="PS51352">
    <property type="entry name" value="THIOREDOXIN_2"/>
    <property type="match status" value="2"/>
</dbReference>
<dbReference type="CDD" id="cd02969">
    <property type="entry name" value="PRX_like1"/>
    <property type="match status" value="1"/>
</dbReference>
<keyword evidence="1" id="KW-0732">Signal</keyword>
<dbReference type="AlphaFoldDB" id="A0A5C5WT72"/>
<organism evidence="3 4">
    <name type="scientific">Rubripirellula amarantea</name>
    <dbReference type="NCBI Taxonomy" id="2527999"/>
    <lineage>
        <taxon>Bacteria</taxon>
        <taxon>Pseudomonadati</taxon>
        <taxon>Planctomycetota</taxon>
        <taxon>Planctomycetia</taxon>
        <taxon>Pirellulales</taxon>
        <taxon>Pirellulaceae</taxon>
        <taxon>Rubripirellula</taxon>
    </lineage>
</organism>
<keyword evidence="4" id="KW-1185">Reference proteome</keyword>
<comment type="caution">
    <text evidence="3">The sequence shown here is derived from an EMBL/GenBank/DDBJ whole genome shotgun (WGS) entry which is preliminary data.</text>
</comment>
<feature type="chain" id="PRO_5023108382" evidence="1">
    <location>
        <begin position="27"/>
        <end position="382"/>
    </location>
</feature>
<dbReference type="RefSeq" id="WP_146513579.1">
    <property type="nucleotide sequence ID" value="NZ_SJPI01000001.1"/>
</dbReference>
<evidence type="ECO:0000256" key="1">
    <source>
        <dbReference type="SAM" id="SignalP"/>
    </source>
</evidence>
<sequence precursor="true">MSNASFVFAIIALCFSIAWPPSVAIAEDPSAKSETTGITIGDSMPVFKLPGVDGKSYASSDFDDSKMMLVIFTCNHCPTAQAYEARIKKLHQDYSDRGLALVAITPNHPAAVRLDELGYSDLGDSFEDTQKRAQEAGFEFPYLYDGDTQTIAKAFGAIATPHAFLFDHDRKLRYAGRIDNGEVTPVTKDDLRNAIESLINGTTIESPLTRVFGCSLKWAYKTEDAVNAVKEWNQEPVTLTKLDEAGLKELVRNDTDKYRLINLWATWCGPCIEELPDFVEIHRMYRRRPFEMVTISLDQFADFDVAHERLKEAHASMTNYFSVVHDRDEFAELFDAKWPGPVPYTILIAPGGEIVYRHEDTIDALQVRREIVNRIGRTYAEK</sequence>
<dbReference type="Pfam" id="PF00578">
    <property type="entry name" value="AhpC-TSA"/>
    <property type="match status" value="2"/>
</dbReference>
<dbReference type="PANTHER" id="PTHR43640">
    <property type="entry name" value="OS07G0260300 PROTEIN"/>
    <property type="match status" value="1"/>
</dbReference>
<dbReference type="OrthoDB" id="9809746at2"/>
<gene>
    <name evidence="3" type="primary">tlpA</name>
    <name evidence="3" type="ORF">Pla22_09740</name>
</gene>
<dbReference type="PANTHER" id="PTHR43640:SF1">
    <property type="entry name" value="THIOREDOXIN-DEPENDENT PEROXIREDOXIN"/>
    <property type="match status" value="1"/>
</dbReference>
<reference evidence="3 4" key="1">
    <citation type="submission" date="2019-02" db="EMBL/GenBank/DDBJ databases">
        <title>Deep-cultivation of Planctomycetes and their phenomic and genomic characterization uncovers novel biology.</title>
        <authorList>
            <person name="Wiegand S."/>
            <person name="Jogler M."/>
            <person name="Boedeker C."/>
            <person name="Pinto D."/>
            <person name="Vollmers J."/>
            <person name="Rivas-Marin E."/>
            <person name="Kohn T."/>
            <person name="Peeters S.H."/>
            <person name="Heuer A."/>
            <person name="Rast P."/>
            <person name="Oberbeckmann S."/>
            <person name="Bunk B."/>
            <person name="Jeske O."/>
            <person name="Meyerdierks A."/>
            <person name="Storesund J.E."/>
            <person name="Kallscheuer N."/>
            <person name="Luecker S."/>
            <person name="Lage O.M."/>
            <person name="Pohl T."/>
            <person name="Merkel B.J."/>
            <person name="Hornburger P."/>
            <person name="Mueller R.-W."/>
            <person name="Bruemmer F."/>
            <person name="Labrenz M."/>
            <person name="Spormann A.M."/>
            <person name="Op Den Camp H."/>
            <person name="Overmann J."/>
            <person name="Amann R."/>
            <person name="Jetten M.S.M."/>
            <person name="Mascher T."/>
            <person name="Medema M.H."/>
            <person name="Devos D.P."/>
            <person name="Kaster A.-K."/>
            <person name="Ovreas L."/>
            <person name="Rohde M."/>
            <person name="Galperin M.Y."/>
            <person name="Jogler C."/>
        </authorList>
    </citation>
    <scope>NUCLEOTIDE SEQUENCE [LARGE SCALE GENOMIC DNA]</scope>
    <source>
        <strain evidence="3 4">Pla22</strain>
    </source>
</reference>
<dbReference type="InterPro" id="IPR036249">
    <property type="entry name" value="Thioredoxin-like_sf"/>
</dbReference>
<evidence type="ECO:0000259" key="2">
    <source>
        <dbReference type="PROSITE" id="PS51352"/>
    </source>
</evidence>
<evidence type="ECO:0000313" key="4">
    <source>
        <dbReference type="Proteomes" id="UP000316598"/>
    </source>
</evidence>
<dbReference type="GO" id="GO:0016209">
    <property type="term" value="F:antioxidant activity"/>
    <property type="evidence" value="ECO:0007669"/>
    <property type="project" value="InterPro"/>
</dbReference>
<dbReference type="InterPro" id="IPR047262">
    <property type="entry name" value="PRX-like1"/>
</dbReference>
<proteinExistence type="predicted"/>
<dbReference type="Gene3D" id="3.40.30.10">
    <property type="entry name" value="Glutaredoxin"/>
    <property type="match status" value="2"/>
</dbReference>
<dbReference type="GO" id="GO:0016491">
    <property type="term" value="F:oxidoreductase activity"/>
    <property type="evidence" value="ECO:0007669"/>
    <property type="project" value="InterPro"/>
</dbReference>
<dbReference type="EMBL" id="SJPI01000001">
    <property type="protein sequence ID" value="TWT53345.1"/>
    <property type="molecule type" value="Genomic_DNA"/>
</dbReference>
<protein>
    <submittedName>
        <fullName evidence="3">Thiol:disulfide interchange protein TlpA</fullName>
    </submittedName>
</protein>
<name>A0A5C5WT72_9BACT</name>
<dbReference type="Proteomes" id="UP000316598">
    <property type="component" value="Unassembled WGS sequence"/>
</dbReference>
<dbReference type="CDD" id="cd02966">
    <property type="entry name" value="TlpA_like_family"/>
    <property type="match status" value="1"/>
</dbReference>
<dbReference type="SUPFAM" id="SSF52833">
    <property type="entry name" value="Thioredoxin-like"/>
    <property type="match status" value="2"/>
</dbReference>